<feature type="repeat" description="WD" evidence="1">
    <location>
        <begin position="524"/>
        <end position="565"/>
    </location>
</feature>
<dbReference type="InterPro" id="IPR015943">
    <property type="entry name" value="WD40/YVTN_repeat-like_dom_sf"/>
</dbReference>
<dbReference type="PROSITE" id="PS50082">
    <property type="entry name" value="WD_REPEATS_2"/>
    <property type="match status" value="3"/>
</dbReference>
<name>A0ABD0XIS6_UMBPY</name>
<evidence type="ECO:0000256" key="1">
    <source>
        <dbReference type="PROSITE-ProRule" id="PRU00221"/>
    </source>
</evidence>
<organism evidence="2 3">
    <name type="scientific">Umbra pygmaea</name>
    <name type="common">Eastern mudminnow</name>
    <dbReference type="NCBI Taxonomy" id="75934"/>
    <lineage>
        <taxon>Eukaryota</taxon>
        <taxon>Metazoa</taxon>
        <taxon>Chordata</taxon>
        <taxon>Craniata</taxon>
        <taxon>Vertebrata</taxon>
        <taxon>Euteleostomi</taxon>
        <taxon>Actinopterygii</taxon>
        <taxon>Neopterygii</taxon>
        <taxon>Teleostei</taxon>
        <taxon>Protacanthopterygii</taxon>
        <taxon>Esociformes</taxon>
        <taxon>Umbridae</taxon>
        <taxon>Umbra</taxon>
    </lineage>
</organism>
<evidence type="ECO:0000313" key="2">
    <source>
        <dbReference type="EMBL" id="KAL0983864.1"/>
    </source>
</evidence>
<dbReference type="PANTHER" id="PTHR44525:SF1">
    <property type="entry name" value="WD REPEAT-CONTAINING PROTEIN 27"/>
    <property type="match status" value="1"/>
</dbReference>
<proteinExistence type="predicted"/>
<feature type="repeat" description="WD" evidence="1">
    <location>
        <begin position="155"/>
        <end position="197"/>
    </location>
</feature>
<dbReference type="Proteomes" id="UP001557470">
    <property type="component" value="Unassembled WGS sequence"/>
</dbReference>
<dbReference type="PROSITE" id="PS50294">
    <property type="entry name" value="WD_REPEATS_REGION"/>
    <property type="match status" value="1"/>
</dbReference>
<dbReference type="SMART" id="SM00320">
    <property type="entry name" value="WD40"/>
    <property type="match status" value="10"/>
</dbReference>
<dbReference type="SUPFAM" id="SSF50978">
    <property type="entry name" value="WD40 repeat-like"/>
    <property type="match status" value="2"/>
</dbReference>
<dbReference type="AlphaFoldDB" id="A0ABD0XIS6"/>
<dbReference type="InterPro" id="IPR036322">
    <property type="entry name" value="WD40_repeat_dom_sf"/>
</dbReference>
<accession>A0ABD0XIS6</accession>
<sequence>MDACGEHRESTRLMVEKLSLSCDRLMSHLQLGCCPSHCATPLQGKKVLLHCITDPEQKPLQLTGHHGDITALVFGTGRNPLMLCSASADYVIVWDIEHCYRRTRDGVVASGRVIGTLLGKVVHLSFCPLDQRVSACTGDKVYILSSKMEDVLSVLAGHLAPLTAAEFSPWKTDILVSISEDRTFKVWCLKKDEIIYQSAVLSATPLLSVYFLEKSRHLLTGSADGQVWSFTFSEDHRCHLVTRLDLQKVLLRHQRQLETVAPQTAGVKGFTPDPVETEKPILRICAHHKQLEYQSLVWIGSSDGLYLLDLATSELLKALLLRDVPDFSITMAGSWAMSPGLDNTMAFVVTSLFEAQMSVLEVTLPGPDTMDDLRQHLEVLSVIPSAPLTAGSLLNAEFKKKDTKPSKKTGLDKSVVKEQPLVFHTQVKSSGYSQPSRRTIFSPKTNVQKMTPGTTKTNMKLGCFLNDYPGHTAAPSVPHTYLNTAKTPVYSAQYSGDGKQILCGLGDRSVLLYKSSLTGPSAVYTGHDKAVSSVAWSHSRRWWLSASADRTLRIWPTGGSEPVLTMGGDDKFIKPIQGAQFYYLDKFLLVASGSSLQLYLYHLDNTRDDIKRYQQRSTIKLTGSFKTESGTDITSVSAINDFYSYIVLMSGADRSIQVLDMNTGTMASQLPDAHSRAVHHIAQNKGSAFSSQTPDSYNLFLTSAVTDGVKLWDLRAHRCVRRYENHVNRCHPCTTAFSPCGRFIASGSEDNCAYIYDVHSCSYLHKLQRHSDTVLNVTFNPAKPELLTGTLDGRLSLFRPGNAANGVFSS</sequence>
<keyword evidence="1" id="KW-0853">WD repeat</keyword>
<evidence type="ECO:0008006" key="4">
    <source>
        <dbReference type="Google" id="ProtNLM"/>
    </source>
</evidence>
<protein>
    <recommendedName>
        <fullName evidence="4">WD repeat-containing protein 27</fullName>
    </recommendedName>
</protein>
<dbReference type="Pfam" id="PF00400">
    <property type="entry name" value="WD40"/>
    <property type="match status" value="3"/>
</dbReference>
<dbReference type="PANTHER" id="PTHR44525">
    <property type="entry name" value="WD REPEAT-CONTAINING PROTEIN 27"/>
    <property type="match status" value="1"/>
</dbReference>
<dbReference type="InterPro" id="IPR001680">
    <property type="entry name" value="WD40_rpt"/>
</dbReference>
<comment type="caution">
    <text evidence="2">The sequence shown here is derived from an EMBL/GenBank/DDBJ whole genome shotgun (WGS) entry which is preliminary data.</text>
</comment>
<feature type="repeat" description="WD" evidence="1">
    <location>
        <begin position="767"/>
        <end position="798"/>
    </location>
</feature>
<evidence type="ECO:0000313" key="3">
    <source>
        <dbReference type="Proteomes" id="UP001557470"/>
    </source>
</evidence>
<dbReference type="InterPro" id="IPR042411">
    <property type="entry name" value="WDR27"/>
</dbReference>
<dbReference type="EMBL" id="JAGEUA010000004">
    <property type="protein sequence ID" value="KAL0983864.1"/>
    <property type="molecule type" value="Genomic_DNA"/>
</dbReference>
<dbReference type="Gene3D" id="2.130.10.10">
    <property type="entry name" value="YVTN repeat-like/Quinoprotein amine dehydrogenase"/>
    <property type="match status" value="3"/>
</dbReference>
<reference evidence="2 3" key="1">
    <citation type="submission" date="2024-06" db="EMBL/GenBank/DDBJ databases">
        <authorList>
            <person name="Pan Q."/>
            <person name="Wen M."/>
            <person name="Jouanno E."/>
            <person name="Zahm M."/>
            <person name="Klopp C."/>
            <person name="Cabau C."/>
            <person name="Louis A."/>
            <person name="Berthelot C."/>
            <person name="Parey E."/>
            <person name="Roest Crollius H."/>
            <person name="Montfort J."/>
            <person name="Robinson-Rechavi M."/>
            <person name="Bouchez O."/>
            <person name="Lampietro C."/>
            <person name="Lopez Roques C."/>
            <person name="Donnadieu C."/>
            <person name="Postlethwait J."/>
            <person name="Bobe J."/>
            <person name="Verreycken H."/>
            <person name="Guiguen Y."/>
        </authorList>
    </citation>
    <scope>NUCLEOTIDE SEQUENCE [LARGE SCALE GENOMIC DNA]</scope>
    <source>
        <strain evidence="2">Up_M1</strain>
        <tissue evidence="2">Testis</tissue>
    </source>
</reference>
<gene>
    <name evidence="2" type="ORF">UPYG_G00133990</name>
</gene>
<keyword evidence="3" id="KW-1185">Reference proteome</keyword>